<dbReference type="PROSITE" id="PS00455">
    <property type="entry name" value="AMP_BINDING"/>
    <property type="match status" value="1"/>
</dbReference>
<comment type="caution">
    <text evidence="4">The sequence shown here is derived from an EMBL/GenBank/DDBJ whole genome shotgun (WGS) entry which is preliminary data.</text>
</comment>
<dbReference type="InterPro" id="IPR045851">
    <property type="entry name" value="AMP-bd_C_sf"/>
</dbReference>
<dbReference type="Proteomes" id="UP000246077">
    <property type="component" value="Unassembled WGS sequence"/>
</dbReference>
<dbReference type="GO" id="GO:0016878">
    <property type="term" value="F:acid-thiol ligase activity"/>
    <property type="evidence" value="ECO:0007669"/>
    <property type="project" value="UniProtKB-ARBA"/>
</dbReference>
<dbReference type="OrthoDB" id="7315605at2"/>
<dbReference type="InterPro" id="IPR042099">
    <property type="entry name" value="ANL_N_sf"/>
</dbReference>
<evidence type="ECO:0000313" key="4">
    <source>
        <dbReference type="EMBL" id="PWR21636.1"/>
    </source>
</evidence>
<dbReference type="Pfam" id="PF13193">
    <property type="entry name" value="AMP-binding_C"/>
    <property type="match status" value="1"/>
</dbReference>
<sequence length="553" mass="61323">MIQIRRTSESPREGILLALASEERVVGTLLHRAAERFGDRTFLQFGDACIGFGAFDDQASQVGNGLIGRGLDRGGKVAIFMRNSLEFLQAWFGAARIGALYVPINTDYKGEILRYQLDKADVTHIIIGTEFVGRLAAVVAGLPELRHVIIAGPWPETGLEDAVAALAGHVALHDFAAVLDAPAADPGIAVAHGDPHAISFTSGTTGPSKGVLATNGHVISFARDWTRATAFREGEAIFTPLPLFHAIGAWLGVLPAMLMGGRIAIVPKFSASTYWDEVRRYKADIAHGIFSMIPILLKQPARPDDADQPARAFYIGPQNVEFERRFNCRIVEVFGATENGIVTMSDYHGERRPGSCGRPNTETFEVIIADENDEPVPPRRQGEILIRPRRPHSMMKEYYNAPEATVEAFRNLWFHTGDNAWQDEDGYVYFLDRKKDAIRRRGENISSYELEAVVNLHPAILECAAVAVASELGEDEVKLVVVLRQGESLPAADLWAYCEEKMPRFWVPRFIEFRREMPKTANQKIQKYVLRDRTPDSDLHDRGPAARARAAAR</sequence>
<evidence type="ECO:0000256" key="1">
    <source>
        <dbReference type="SAM" id="MobiDB-lite"/>
    </source>
</evidence>
<dbReference type="Pfam" id="PF00501">
    <property type="entry name" value="AMP-binding"/>
    <property type="match status" value="1"/>
</dbReference>
<evidence type="ECO:0000259" key="2">
    <source>
        <dbReference type="Pfam" id="PF00501"/>
    </source>
</evidence>
<keyword evidence="5" id="KW-1185">Reference proteome</keyword>
<dbReference type="InterPro" id="IPR050237">
    <property type="entry name" value="ATP-dep_AMP-bd_enzyme"/>
</dbReference>
<evidence type="ECO:0000259" key="3">
    <source>
        <dbReference type="Pfam" id="PF13193"/>
    </source>
</evidence>
<protein>
    <submittedName>
        <fullName evidence="4">ATP-dependent acyl-CoA ligase</fullName>
    </submittedName>
</protein>
<feature type="compositionally biased region" description="Basic and acidic residues" evidence="1">
    <location>
        <begin position="533"/>
        <end position="544"/>
    </location>
</feature>
<gene>
    <name evidence="4" type="ORF">DKG75_06445</name>
</gene>
<dbReference type="Gene3D" id="3.40.50.12780">
    <property type="entry name" value="N-terminal domain of ligase-like"/>
    <property type="match status" value="1"/>
</dbReference>
<dbReference type="InterPro" id="IPR025110">
    <property type="entry name" value="AMP-bd_C"/>
</dbReference>
<feature type="region of interest" description="Disordered" evidence="1">
    <location>
        <begin position="533"/>
        <end position="553"/>
    </location>
</feature>
<evidence type="ECO:0000313" key="5">
    <source>
        <dbReference type="Proteomes" id="UP000246077"/>
    </source>
</evidence>
<reference evidence="5" key="1">
    <citation type="submission" date="2018-05" db="EMBL/GenBank/DDBJ databases">
        <title>Zavarzinia sp. HR-AS.</title>
        <authorList>
            <person name="Lee Y."/>
            <person name="Jeon C.O."/>
        </authorList>
    </citation>
    <scope>NUCLEOTIDE SEQUENCE [LARGE SCALE GENOMIC DNA]</scope>
    <source>
        <strain evidence="5">DSM 1231</strain>
    </source>
</reference>
<feature type="domain" description="AMP-binding enzyme C-terminal" evidence="3">
    <location>
        <begin position="449"/>
        <end position="524"/>
    </location>
</feature>
<dbReference type="Gene3D" id="3.30.300.30">
    <property type="match status" value="1"/>
</dbReference>
<dbReference type="InterPro" id="IPR020845">
    <property type="entry name" value="AMP-binding_CS"/>
</dbReference>
<name>A0A317E614_9PROT</name>
<dbReference type="SUPFAM" id="SSF56801">
    <property type="entry name" value="Acetyl-CoA synthetase-like"/>
    <property type="match status" value="1"/>
</dbReference>
<proteinExistence type="predicted"/>
<organism evidence="4 5">
    <name type="scientific">Zavarzinia compransoris</name>
    <dbReference type="NCBI Taxonomy" id="1264899"/>
    <lineage>
        <taxon>Bacteria</taxon>
        <taxon>Pseudomonadati</taxon>
        <taxon>Pseudomonadota</taxon>
        <taxon>Alphaproteobacteria</taxon>
        <taxon>Rhodospirillales</taxon>
        <taxon>Zavarziniaceae</taxon>
        <taxon>Zavarzinia</taxon>
    </lineage>
</organism>
<accession>A0A317E614</accession>
<dbReference type="PANTHER" id="PTHR43767:SF1">
    <property type="entry name" value="NONRIBOSOMAL PEPTIDE SYNTHASE PES1 (EUROFUNG)-RELATED"/>
    <property type="match status" value="1"/>
</dbReference>
<dbReference type="EMBL" id="QGLF01000002">
    <property type="protein sequence ID" value="PWR21636.1"/>
    <property type="molecule type" value="Genomic_DNA"/>
</dbReference>
<feature type="domain" description="AMP-dependent synthetase/ligase" evidence="2">
    <location>
        <begin position="31"/>
        <end position="399"/>
    </location>
</feature>
<dbReference type="InterPro" id="IPR000873">
    <property type="entry name" value="AMP-dep_synth/lig_dom"/>
</dbReference>
<dbReference type="AlphaFoldDB" id="A0A317E614"/>
<keyword evidence="4" id="KW-0436">Ligase</keyword>
<dbReference type="PANTHER" id="PTHR43767">
    <property type="entry name" value="LONG-CHAIN-FATTY-ACID--COA LIGASE"/>
    <property type="match status" value="1"/>
</dbReference>